<dbReference type="EMBL" id="CASHTH010001994">
    <property type="protein sequence ID" value="CAI8023107.1"/>
    <property type="molecule type" value="Genomic_DNA"/>
</dbReference>
<organism evidence="2 3">
    <name type="scientific">Geodia barretti</name>
    <name type="common">Barrett's horny sponge</name>
    <dbReference type="NCBI Taxonomy" id="519541"/>
    <lineage>
        <taxon>Eukaryota</taxon>
        <taxon>Metazoa</taxon>
        <taxon>Porifera</taxon>
        <taxon>Demospongiae</taxon>
        <taxon>Heteroscleromorpha</taxon>
        <taxon>Tetractinellida</taxon>
        <taxon>Astrophorina</taxon>
        <taxon>Geodiidae</taxon>
        <taxon>Geodia</taxon>
    </lineage>
</organism>
<dbReference type="Gene3D" id="2.60.40.10">
    <property type="entry name" value="Immunoglobulins"/>
    <property type="match status" value="1"/>
</dbReference>
<reference evidence="2" key="1">
    <citation type="submission" date="2023-03" db="EMBL/GenBank/DDBJ databases">
        <authorList>
            <person name="Steffen K."/>
            <person name="Cardenas P."/>
        </authorList>
    </citation>
    <scope>NUCLEOTIDE SEQUENCE</scope>
</reference>
<dbReference type="PROSITE" id="PS50853">
    <property type="entry name" value="FN3"/>
    <property type="match status" value="1"/>
</dbReference>
<gene>
    <name evidence="2" type="ORF">GBAR_LOCUS13530</name>
</gene>
<keyword evidence="3" id="KW-1185">Reference proteome</keyword>
<dbReference type="InterPro" id="IPR003961">
    <property type="entry name" value="FN3_dom"/>
</dbReference>
<feature type="non-terminal residue" evidence="2">
    <location>
        <position position="1"/>
    </location>
</feature>
<feature type="non-terminal residue" evidence="2">
    <location>
        <position position="136"/>
    </location>
</feature>
<comment type="caution">
    <text evidence="2">The sequence shown here is derived from an EMBL/GenBank/DDBJ whole genome shotgun (WGS) entry which is preliminary data.</text>
</comment>
<dbReference type="InterPro" id="IPR013783">
    <property type="entry name" value="Ig-like_fold"/>
</dbReference>
<accession>A0AA35S5X3</accession>
<dbReference type="InterPro" id="IPR036116">
    <property type="entry name" value="FN3_sf"/>
</dbReference>
<proteinExistence type="predicted"/>
<feature type="domain" description="Fibronectin type-III" evidence="1">
    <location>
        <begin position="40"/>
        <end position="128"/>
    </location>
</feature>
<evidence type="ECO:0000313" key="3">
    <source>
        <dbReference type="Proteomes" id="UP001174909"/>
    </source>
</evidence>
<dbReference type="Pfam" id="PF00041">
    <property type="entry name" value="fn3"/>
    <property type="match status" value="1"/>
</dbReference>
<evidence type="ECO:0000259" key="1">
    <source>
        <dbReference type="PROSITE" id="PS50853"/>
    </source>
</evidence>
<dbReference type="SUPFAM" id="SSF49265">
    <property type="entry name" value="Fibronectin type III"/>
    <property type="match status" value="1"/>
</dbReference>
<dbReference type="AlphaFoldDB" id="A0AA35S5X3"/>
<name>A0AA35S5X3_GEOBA</name>
<protein>
    <recommendedName>
        <fullName evidence="1">Fibronectin type-III domain-containing protein</fullName>
    </recommendedName>
</protein>
<dbReference type="Proteomes" id="UP001174909">
    <property type="component" value="Unassembled WGS sequence"/>
</dbReference>
<dbReference type="CDD" id="cd00063">
    <property type="entry name" value="FN3"/>
    <property type="match status" value="1"/>
</dbReference>
<evidence type="ECO:0000313" key="2">
    <source>
        <dbReference type="EMBL" id="CAI8023107.1"/>
    </source>
</evidence>
<sequence>DYVNVLNVAEEGVYSCEVFTSSTLGSTRETRTINVTTPLPPANLTVTQIGHRSLLVSWTPTGRPSHYTIYYQEPQSTLRSVRAGPDNTSVILPSSFIFVGQNLSVSVMAETVLASEMVGPVTITIGNLVVSVRGSV</sequence>